<feature type="domain" description="DSBA-like thioredoxin" evidence="1">
    <location>
        <begin position="3"/>
        <end position="193"/>
    </location>
</feature>
<dbReference type="EMBL" id="CP137573">
    <property type="protein sequence ID" value="WOX21587.1"/>
    <property type="molecule type" value="Genomic_DNA"/>
</dbReference>
<dbReference type="PANTHER" id="PTHR13887">
    <property type="entry name" value="GLUTATHIONE S-TRANSFERASE KAPPA"/>
    <property type="match status" value="1"/>
</dbReference>
<dbReference type="InterPro" id="IPR001853">
    <property type="entry name" value="DSBA-like_thioredoxin_dom"/>
</dbReference>
<organism evidence="2 3">
    <name type="scientific">Streptomyces solicathayae</name>
    <dbReference type="NCBI Taxonomy" id="3081768"/>
    <lineage>
        <taxon>Bacteria</taxon>
        <taxon>Bacillati</taxon>
        <taxon>Actinomycetota</taxon>
        <taxon>Actinomycetes</taxon>
        <taxon>Kitasatosporales</taxon>
        <taxon>Streptomycetaceae</taxon>
        <taxon>Streptomyces</taxon>
    </lineage>
</organism>
<reference evidence="2 3" key="1">
    <citation type="submission" date="2023-10" db="EMBL/GenBank/DDBJ databases">
        <title>The genome sequence of Streptomyces sp. HUAS YS2.</title>
        <authorList>
            <person name="Mo P."/>
        </authorList>
    </citation>
    <scope>NUCLEOTIDE SEQUENCE [LARGE SCALE GENOMIC DNA]</scope>
    <source>
        <strain evidence="2 3">HUAS YS2</strain>
    </source>
</reference>
<keyword evidence="3" id="KW-1185">Reference proteome</keyword>
<evidence type="ECO:0000259" key="1">
    <source>
        <dbReference type="Pfam" id="PF01323"/>
    </source>
</evidence>
<dbReference type="Pfam" id="PF01323">
    <property type="entry name" value="DSBA"/>
    <property type="match status" value="1"/>
</dbReference>
<dbReference type="InterPro" id="IPR036249">
    <property type="entry name" value="Thioredoxin-like_sf"/>
</dbReference>
<dbReference type="RefSeq" id="WP_318102611.1">
    <property type="nucleotide sequence ID" value="NZ_CP137573.1"/>
</dbReference>
<dbReference type="Gene3D" id="3.40.30.10">
    <property type="entry name" value="Glutaredoxin"/>
    <property type="match status" value="1"/>
</dbReference>
<dbReference type="SUPFAM" id="SSF52833">
    <property type="entry name" value="Thioredoxin-like"/>
    <property type="match status" value="1"/>
</dbReference>
<accession>A0ABZ0LQ39</accession>
<evidence type="ECO:0000313" key="3">
    <source>
        <dbReference type="Proteomes" id="UP001301731"/>
    </source>
</evidence>
<sequence length="225" mass="24659">MRIDIWSDVSCPWCYITKRTFDLALSASGRSDTEVVLHPFLIDREQPAEPMPMLTWLAGKYGEERAAAMNREVTAAGPRHGIAFRNETGFAANTLDAHRLLRWAGHTHGRPVQSRLEELFFGAWFTESADLSDHGVLLDRVERAGLPREHAARLLASTEGVAEVRAEDRAARARGITTVPHVAFGDGPVVEGRQEDPAVFLRILTGTPAAAPASTTATPIQEVNQ</sequence>
<dbReference type="Proteomes" id="UP001301731">
    <property type="component" value="Chromosome"/>
</dbReference>
<proteinExistence type="predicted"/>
<evidence type="ECO:0000313" key="2">
    <source>
        <dbReference type="EMBL" id="WOX21587.1"/>
    </source>
</evidence>
<gene>
    <name evidence="2" type="ORF">R2D22_09335</name>
</gene>
<name>A0ABZ0LQ39_9ACTN</name>
<dbReference type="CDD" id="cd03024">
    <property type="entry name" value="DsbA_FrnE"/>
    <property type="match status" value="1"/>
</dbReference>
<protein>
    <submittedName>
        <fullName evidence="2">DsbA family oxidoreductase</fullName>
    </submittedName>
</protein>
<dbReference type="PANTHER" id="PTHR13887:SF41">
    <property type="entry name" value="THIOREDOXIN SUPERFAMILY PROTEIN"/>
    <property type="match status" value="1"/>
</dbReference>